<organism evidence="3 4">
    <name type="scientific">Microbacterium saccharophilum</name>
    <dbReference type="NCBI Taxonomy" id="1213358"/>
    <lineage>
        <taxon>Bacteria</taxon>
        <taxon>Bacillati</taxon>
        <taxon>Actinomycetota</taxon>
        <taxon>Actinomycetes</taxon>
        <taxon>Micrococcales</taxon>
        <taxon>Microbacteriaceae</taxon>
        <taxon>Microbacterium</taxon>
    </lineage>
</organism>
<gene>
    <name evidence="3" type="ORF">FVP74_03195</name>
</gene>
<dbReference type="Proteomes" id="UP000321949">
    <property type="component" value="Unassembled WGS sequence"/>
</dbReference>
<keyword evidence="1" id="KW-1133">Transmembrane helix</keyword>
<dbReference type="AlphaFoldDB" id="A0A5C8I7D6"/>
<keyword evidence="4" id="KW-1185">Reference proteome</keyword>
<keyword evidence="1" id="KW-0812">Transmembrane</keyword>
<evidence type="ECO:0008006" key="5">
    <source>
        <dbReference type="Google" id="ProtNLM"/>
    </source>
</evidence>
<sequence>MKKTLAVLAVSGALLLGGASAASAHSYTADGYTVPPPTCAAAPASIPVGETTTITCDFDDSFEGATVTFGITGPGVRSGSLAAIAFTARGAATIDKVVRSGRAATTLTGPAAGAYTVTLAYGPSAAMVLPIDVTVTAAEGAALPITGGTVPTEGIWIGAGAVALGGIAIFAARARRRAYARA</sequence>
<dbReference type="EMBL" id="VRSX01000001">
    <property type="protein sequence ID" value="TXK15416.1"/>
    <property type="molecule type" value="Genomic_DNA"/>
</dbReference>
<comment type="caution">
    <text evidence="3">The sequence shown here is derived from an EMBL/GenBank/DDBJ whole genome shotgun (WGS) entry which is preliminary data.</text>
</comment>
<proteinExistence type="predicted"/>
<evidence type="ECO:0000313" key="3">
    <source>
        <dbReference type="EMBL" id="TXK15416.1"/>
    </source>
</evidence>
<name>A0A5C8I7D6_9MICO</name>
<feature type="signal peptide" evidence="2">
    <location>
        <begin position="1"/>
        <end position="24"/>
    </location>
</feature>
<evidence type="ECO:0000256" key="1">
    <source>
        <dbReference type="SAM" id="Phobius"/>
    </source>
</evidence>
<keyword evidence="1" id="KW-0472">Membrane</keyword>
<evidence type="ECO:0000313" key="4">
    <source>
        <dbReference type="Proteomes" id="UP000321949"/>
    </source>
</evidence>
<protein>
    <recommendedName>
        <fullName evidence="5">LPXTG cell wall anchor domain-containing protein</fullName>
    </recommendedName>
</protein>
<accession>A0A5C8I7D6</accession>
<feature type="chain" id="PRO_5022927676" description="LPXTG cell wall anchor domain-containing protein" evidence="2">
    <location>
        <begin position="25"/>
        <end position="182"/>
    </location>
</feature>
<keyword evidence="2" id="KW-0732">Signal</keyword>
<feature type="transmembrane region" description="Helical" evidence="1">
    <location>
        <begin position="154"/>
        <end position="172"/>
    </location>
</feature>
<reference evidence="3 4" key="1">
    <citation type="submission" date="2019-08" db="EMBL/GenBank/DDBJ databases">
        <authorList>
            <person name="Dong K."/>
        </authorList>
    </citation>
    <scope>NUCLEOTIDE SEQUENCE [LARGE SCALE GENOMIC DNA]</scope>
    <source>
        <strain evidence="3 4">K-1</strain>
    </source>
</reference>
<dbReference type="RefSeq" id="WP_147049601.1">
    <property type="nucleotide sequence ID" value="NZ_BKAH01000002.1"/>
</dbReference>
<evidence type="ECO:0000256" key="2">
    <source>
        <dbReference type="SAM" id="SignalP"/>
    </source>
</evidence>